<proteinExistence type="predicted"/>
<dbReference type="InterPro" id="IPR050791">
    <property type="entry name" value="Aldo-Keto_reductase"/>
</dbReference>
<name>A0A1I2T986_9ACTN</name>
<reference evidence="3 4" key="1">
    <citation type="submission" date="2016-10" db="EMBL/GenBank/DDBJ databases">
        <authorList>
            <person name="de Groot N.N."/>
        </authorList>
    </citation>
    <scope>NUCLEOTIDE SEQUENCE [LARGE SCALE GENOMIC DNA]</scope>
    <source>
        <strain evidence="3 4">OK461</strain>
    </source>
</reference>
<protein>
    <submittedName>
        <fullName evidence="3">Predicted oxidoreductase</fullName>
    </submittedName>
</protein>
<organism evidence="3 4">
    <name type="scientific">Streptomyces mirabilis</name>
    <dbReference type="NCBI Taxonomy" id="68239"/>
    <lineage>
        <taxon>Bacteria</taxon>
        <taxon>Bacillati</taxon>
        <taxon>Actinomycetota</taxon>
        <taxon>Actinomycetes</taxon>
        <taxon>Kitasatosporales</taxon>
        <taxon>Streptomycetaceae</taxon>
        <taxon>Streptomyces</taxon>
    </lineage>
</organism>
<dbReference type="Proteomes" id="UP000181942">
    <property type="component" value="Unassembled WGS sequence"/>
</dbReference>
<dbReference type="GO" id="GO:0005737">
    <property type="term" value="C:cytoplasm"/>
    <property type="evidence" value="ECO:0007669"/>
    <property type="project" value="TreeGrafter"/>
</dbReference>
<dbReference type="Gene3D" id="3.20.20.100">
    <property type="entry name" value="NADP-dependent oxidoreductase domain"/>
    <property type="match status" value="1"/>
</dbReference>
<accession>A0A1I2T986</accession>
<sequence>MMRQRKLGSQGLEVSEQGLGCMGMTFAYGPADDQEALRTAHRALELGVNLLDTADFYGPHSNEEFVARVIAGRRDSITVSSKVGNEVTADGTITGRLNGRPDYIRTSIDATLRRLGTDRLDLYYLHRVDPAVPVEESTGALADLVTAGKVRHLGICEASAATIRRAHAVHPLTAVQTEYSLSTRDVEANGVLAAVRELGIGFVGYSPLGRGLLTGAIRSLDALAEHDFRRVVPRFQQGNLETNLHIVERLQALAAAKKITAGQLALAWVLAQGDDVVAIPGTKRVTYLEENLAACAVELSAADLAALDEIAPHGSTAGDRYPVGAMATLDG</sequence>
<evidence type="ECO:0000259" key="2">
    <source>
        <dbReference type="Pfam" id="PF00248"/>
    </source>
</evidence>
<dbReference type="EMBL" id="FONR01000023">
    <property type="protein sequence ID" value="SFG59136.1"/>
    <property type="molecule type" value="Genomic_DNA"/>
</dbReference>
<feature type="domain" description="NADP-dependent oxidoreductase" evidence="2">
    <location>
        <begin position="18"/>
        <end position="311"/>
    </location>
</feature>
<keyword evidence="1" id="KW-0560">Oxidoreductase</keyword>
<gene>
    <name evidence="3" type="ORF">SAMN02787118_12391</name>
</gene>
<dbReference type="PANTHER" id="PTHR43625">
    <property type="entry name" value="AFLATOXIN B1 ALDEHYDE REDUCTASE"/>
    <property type="match status" value="1"/>
</dbReference>
<dbReference type="InterPro" id="IPR036812">
    <property type="entry name" value="NAD(P)_OxRdtase_dom_sf"/>
</dbReference>
<dbReference type="GO" id="GO:0016491">
    <property type="term" value="F:oxidoreductase activity"/>
    <property type="evidence" value="ECO:0007669"/>
    <property type="project" value="UniProtKB-KW"/>
</dbReference>
<evidence type="ECO:0000313" key="3">
    <source>
        <dbReference type="EMBL" id="SFG59136.1"/>
    </source>
</evidence>
<evidence type="ECO:0000256" key="1">
    <source>
        <dbReference type="ARBA" id="ARBA00023002"/>
    </source>
</evidence>
<dbReference type="InterPro" id="IPR023210">
    <property type="entry name" value="NADP_OxRdtase_dom"/>
</dbReference>
<dbReference type="CDD" id="cd19076">
    <property type="entry name" value="AKR_AKR13A_13D"/>
    <property type="match status" value="1"/>
</dbReference>
<dbReference type="SUPFAM" id="SSF51430">
    <property type="entry name" value="NAD(P)-linked oxidoreductase"/>
    <property type="match status" value="1"/>
</dbReference>
<dbReference type="AlphaFoldDB" id="A0A1I2T986"/>
<dbReference type="PANTHER" id="PTHR43625:SF40">
    <property type="entry name" value="ALDO-KETO REDUCTASE YAKC [NADP(+)]"/>
    <property type="match status" value="1"/>
</dbReference>
<dbReference type="Pfam" id="PF00248">
    <property type="entry name" value="Aldo_ket_red"/>
    <property type="match status" value="1"/>
</dbReference>
<evidence type="ECO:0000313" key="4">
    <source>
        <dbReference type="Proteomes" id="UP000181942"/>
    </source>
</evidence>